<feature type="transmembrane region" description="Helical" evidence="8">
    <location>
        <begin position="184"/>
        <end position="204"/>
    </location>
</feature>
<evidence type="ECO:0000313" key="11">
    <source>
        <dbReference type="Proteomes" id="UP000001299"/>
    </source>
</evidence>
<dbReference type="GO" id="GO:0005886">
    <property type="term" value="C:plasma membrane"/>
    <property type="evidence" value="ECO:0007669"/>
    <property type="project" value="UniProtKB-SubCell"/>
</dbReference>
<dbReference type="InterPro" id="IPR003856">
    <property type="entry name" value="LPS_length_determ_N"/>
</dbReference>
<comment type="similarity">
    <text evidence="2">Belongs to the CpsC/CapA family.</text>
</comment>
<gene>
    <name evidence="10" type="ordered locus">bpr_I0805</name>
</gene>
<feature type="region of interest" description="Disordered" evidence="7">
    <location>
        <begin position="232"/>
        <end position="251"/>
    </location>
</feature>
<keyword evidence="6 8" id="KW-0472">Membrane</keyword>
<feature type="transmembrane region" description="Helical" evidence="8">
    <location>
        <begin position="29"/>
        <end position="51"/>
    </location>
</feature>
<dbReference type="RefSeq" id="WP_013280204.1">
    <property type="nucleotide sequence ID" value="NC_014387.1"/>
</dbReference>
<proteinExistence type="inferred from homology"/>
<evidence type="ECO:0000256" key="3">
    <source>
        <dbReference type="ARBA" id="ARBA00022475"/>
    </source>
</evidence>
<evidence type="ECO:0000256" key="5">
    <source>
        <dbReference type="ARBA" id="ARBA00022989"/>
    </source>
</evidence>
<accession>E0S173</accession>
<feature type="domain" description="Polysaccharide chain length determinant N-terminal" evidence="9">
    <location>
        <begin position="14"/>
        <end position="103"/>
    </location>
</feature>
<organism evidence="10 11">
    <name type="scientific">Butyrivibrio proteoclasticus (strain ATCC 51982 / DSM 14932 / B316)</name>
    <name type="common">Clostridium proteoclasticum</name>
    <dbReference type="NCBI Taxonomy" id="515622"/>
    <lineage>
        <taxon>Bacteria</taxon>
        <taxon>Bacillati</taxon>
        <taxon>Bacillota</taxon>
        <taxon>Clostridia</taxon>
        <taxon>Lachnospirales</taxon>
        <taxon>Lachnospiraceae</taxon>
        <taxon>Butyrivibrio</taxon>
    </lineage>
</organism>
<dbReference type="InterPro" id="IPR050445">
    <property type="entry name" value="Bact_polysacc_biosynth/exp"/>
</dbReference>
<dbReference type="STRING" id="515622.bpr_I0805"/>
<evidence type="ECO:0000259" key="9">
    <source>
        <dbReference type="Pfam" id="PF02706"/>
    </source>
</evidence>
<dbReference type="KEGG" id="bpb:bpr_I0805"/>
<reference evidence="10 11" key="1">
    <citation type="journal article" date="2010" name="PLoS ONE">
        <title>The glycobiome of the rumen bacterium Butyrivibrio proteoclasticus B316(T) highlights adaptation to a polysaccharide-rich environment.</title>
        <authorList>
            <person name="Kelly W.J."/>
            <person name="Leahy S.C."/>
            <person name="Altermann E."/>
            <person name="Yeoman C.J."/>
            <person name="Dunne J.C."/>
            <person name="Kong Z."/>
            <person name="Pacheco D.M."/>
            <person name="Li D."/>
            <person name="Noel S.J."/>
            <person name="Moon C.D."/>
            <person name="Cookson A.L."/>
            <person name="Attwood G.T."/>
        </authorList>
    </citation>
    <scope>NUCLEOTIDE SEQUENCE [LARGE SCALE GENOMIC DNA]</scope>
    <source>
        <strain evidence="11">ATCC 51982 / DSM 14932 / B316</strain>
    </source>
</reference>
<dbReference type="EMBL" id="CP001810">
    <property type="protein sequence ID" value="ADL33548.1"/>
    <property type="molecule type" value="Genomic_DNA"/>
</dbReference>
<dbReference type="PANTHER" id="PTHR32309:SF13">
    <property type="entry name" value="FERRIC ENTEROBACTIN TRANSPORT PROTEIN FEPE"/>
    <property type="match status" value="1"/>
</dbReference>
<feature type="compositionally biased region" description="Basic and acidic residues" evidence="7">
    <location>
        <begin position="232"/>
        <end position="241"/>
    </location>
</feature>
<keyword evidence="4 8" id="KW-0812">Transmembrane</keyword>
<evidence type="ECO:0000313" key="10">
    <source>
        <dbReference type="EMBL" id="ADL33548.1"/>
    </source>
</evidence>
<evidence type="ECO:0000256" key="1">
    <source>
        <dbReference type="ARBA" id="ARBA00004651"/>
    </source>
</evidence>
<evidence type="ECO:0000256" key="6">
    <source>
        <dbReference type="ARBA" id="ARBA00023136"/>
    </source>
</evidence>
<dbReference type="GO" id="GO:0004713">
    <property type="term" value="F:protein tyrosine kinase activity"/>
    <property type="evidence" value="ECO:0007669"/>
    <property type="project" value="TreeGrafter"/>
</dbReference>
<evidence type="ECO:0000256" key="8">
    <source>
        <dbReference type="SAM" id="Phobius"/>
    </source>
</evidence>
<sequence length="251" mass="27606">MTEFNSISAVQEDDEIDLAELFFVLRRKIWIIISCGLVGATIALLYTMFLIKPLYQSSSMIYIFSKTTTVTSAIDLQIGKQLTVDFEILGKSRPVLEKVISDLQLDTSYESLLSTISVENPTDSRIIKIAVKNQDPQLACDIANSLAENLAARVAEVTDTTKPSSVEQAVPAIRPISPSKSKNTMMGGMVGVLLAIAVILVMYYSDMSIRSEDDVRKYLGLGTLASVPFEKSISEGHESKSTKKKKAKKKK</sequence>
<name>E0S173_BUTPB</name>
<dbReference type="eggNOG" id="COG3944">
    <property type="taxonomic scope" value="Bacteria"/>
</dbReference>
<dbReference type="PANTHER" id="PTHR32309">
    <property type="entry name" value="TYROSINE-PROTEIN KINASE"/>
    <property type="match status" value="1"/>
</dbReference>
<protein>
    <submittedName>
        <fullName evidence="10">Polysaccharide export protein</fullName>
    </submittedName>
</protein>
<dbReference type="Pfam" id="PF02706">
    <property type="entry name" value="Wzz"/>
    <property type="match status" value="1"/>
</dbReference>
<dbReference type="AlphaFoldDB" id="E0S173"/>
<keyword evidence="11" id="KW-1185">Reference proteome</keyword>
<dbReference type="HOGENOM" id="CLU_082668_0_0_9"/>
<dbReference type="Proteomes" id="UP000001299">
    <property type="component" value="Chromosome 1"/>
</dbReference>
<keyword evidence="3" id="KW-1003">Cell membrane</keyword>
<evidence type="ECO:0000256" key="2">
    <source>
        <dbReference type="ARBA" id="ARBA00006683"/>
    </source>
</evidence>
<feature type="compositionally biased region" description="Basic residues" evidence="7">
    <location>
        <begin position="242"/>
        <end position="251"/>
    </location>
</feature>
<evidence type="ECO:0000256" key="4">
    <source>
        <dbReference type="ARBA" id="ARBA00022692"/>
    </source>
</evidence>
<keyword evidence="5 8" id="KW-1133">Transmembrane helix</keyword>
<comment type="subcellular location">
    <subcellularLocation>
        <location evidence="1">Cell membrane</location>
        <topology evidence="1">Multi-pass membrane protein</topology>
    </subcellularLocation>
</comment>
<evidence type="ECO:0000256" key="7">
    <source>
        <dbReference type="SAM" id="MobiDB-lite"/>
    </source>
</evidence>